<dbReference type="Pfam" id="PF05141">
    <property type="entry name" value="DIT1_PvcA"/>
    <property type="match status" value="1"/>
</dbReference>
<gene>
    <name evidence="1" type="ORF">AQ490_15850</name>
</gene>
<dbReference type="Gene3D" id="3.30.60.140">
    <property type="match status" value="1"/>
</dbReference>
<dbReference type="Proteomes" id="UP000050867">
    <property type="component" value="Unassembled WGS sequence"/>
</dbReference>
<dbReference type="STRING" id="76728.AQ490_15850"/>
<protein>
    <submittedName>
        <fullName evidence="1">Pyoverdine biosynthesis protein</fullName>
    </submittedName>
</protein>
<dbReference type="AlphaFoldDB" id="A0A0T6LWQ7"/>
<comment type="caution">
    <text evidence="1">The sequence shown here is derived from an EMBL/GenBank/DDBJ whole genome shotgun (WGS) entry which is preliminary data.</text>
</comment>
<dbReference type="EMBL" id="LLZU01000005">
    <property type="protein sequence ID" value="KRV50542.1"/>
    <property type="molecule type" value="Genomic_DNA"/>
</dbReference>
<dbReference type="eggNOG" id="COG3207">
    <property type="taxonomic scope" value="Bacteria"/>
</dbReference>
<sequence length="322" mass="35901">MTRSSRQTTSSEILDFVFRFRRLAAGHDRGCAARPCADCHAPHLARVERQVAAGAPLHFVLPAFPAKSPNPHKVLGTLPDQGERLALRFLQSFCEALGRLHPPGARVTICSDGHVFADVVGVSDAAVTHYRRELQGMAGELGTHCVDFFSLSDAFGGSGHTDARLALLAGYAEPVPELRERAREDGDLRQTFNGIHRFVFEDRVPLNPGVSRNRVRQECKALAWNVIQRSNAWSRRVAESFPDALRLSIHPQPPHSEKIGFQLLPAKDRWITPWHGVVLETGDGTWLTKRGHAERLHASLVWRDNRPSHFVAPHVSFREVLI</sequence>
<accession>A0A0T6LWQ7</accession>
<proteinExistence type="predicted"/>
<dbReference type="InterPro" id="IPR007817">
    <property type="entry name" value="Isocyanide_synthase_DIT1"/>
</dbReference>
<name>A0A0T6LWQ7_WENVI</name>
<organism evidence="1 2">
    <name type="scientific">Wenjunlia vitaminophila</name>
    <name type="common">Streptomyces vitaminophilus</name>
    <dbReference type="NCBI Taxonomy" id="76728"/>
    <lineage>
        <taxon>Bacteria</taxon>
        <taxon>Bacillati</taxon>
        <taxon>Actinomycetota</taxon>
        <taxon>Actinomycetes</taxon>
        <taxon>Kitasatosporales</taxon>
        <taxon>Streptomycetaceae</taxon>
        <taxon>Wenjunlia</taxon>
    </lineage>
</organism>
<reference evidence="1 2" key="1">
    <citation type="submission" date="2015-10" db="EMBL/GenBank/DDBJ databases">
        <title>Draft genome sequence of pyrrolomycin-producing Streptomyces vitaminophilus.</title>
        <authorList>
            <person name="Graham D.E."/>
            <person name="Mahan K.M."/>
            <person name="Klingeman D.M."/>
            <person name="Hettich R.L."/>
            <person name="Parry R.J."/>
        </authorList>
    </citation>
    <scope>NUCLEOTIDE SEQUENCE [LARGE SCALE GENOMIC DNA]</scope>
    <source>
        <strain evidence="1 2">ATCC 31673</strain>
    </source>
</reference>
<keyword evidence="2" id="KW-1185">Reference proteome</keyword>
<dbReference type="PANTHER" id="PTHR37285:SF5">
    <property type="entry name" value="SPORE WALL MATURATION PROTEIN DIT1"/>
    <property type="match status" value="1"/>
</dbReference>
<dbReference type="PANTHER" id="PTHR37285">
    <property type="entry name" value="SPORE WALL MATURATION PROTEIN DIT1"/>
    <property type="match status" value="1"/>
</dbReference>
<evidence type="ECO:0000313" key="1">
    <source>
        <dbReference type="EMBL" id="KRV50542.1"/>
    </source>
</evidence>
<dbReference type="RefSeq" id="WP_018381569.1">
    <property type="nucleotide sequence ID" value="NZ_LLZU01000005.1"/>
</dbReference>
<evidence type="ECO:0000313" key="2">
    <source>
        <dbReference type="Proteomes" id="UP000050867"/>
    </source>
</evidence>